<dbReference type="GO" id="GO:0004523">
    <property type="term" value="F:RNA-DNA hybrid ribonuclease activity"/>
    <property type="evidence" value="ECO:0007669"/>
    <property type="project" value="InterPro"/>
</dbReference>
<sequence length="1363" mass="155651">MTHIIFWNCRGARKKNTSNFLRHLIISNEVLFIGLLETKVDVITRAEVDRLAGIGWDFFHQPANGRSGGILALWRADISTFAVDVATDQCVVGRLTLPNLRTWKVALVYANKDVHIRRQLWESVGTASSINHPLIVGGDFNCCLSQEEKKGGKRFRFSNGAQEMMDFMANSDLHDLGFSGPRYTWSNNKDGNCRIWVRLDRVLMNSEGLAVAPFASVRHLNRVASDHCPLLLNLGTSCSSPNFKWIRFEDIWKSYPASWRIVHAQWNKRDFGQPAEVLNRKCARTLKALHFWSRHRIRDLGIRKEQLERRIEELQQTDCLDQGLSEVQETELRAAIGEFHATLSRITVWWRQRAKIRWIEEGDANSHFFHLAASARRRSNRVMEIKRGDGSLTSQPSDIMEEFWNFFGDKWRDRCTHTMRWPDFHVEDRISDQAMALLDVNISAEEVQAAVFSLGNNRAPGTDGITSSFLKFYWPIIKQDVCAAVLDFFTSNSMCPDWKDTMVILLPKTCKPVTPSQFRPISLCQTFYKVTAKILVNRLKPVLAGIISEEQGAFVPGRSISSHGLLAQEIMCKFQHSTKLSGLMALKIDMQQAYDCMAWDTLERVLKDMGFSEAFGTWILACVANPRFTILLNGNRSQWICAKSGFRQGCPLSPYLFILCSELLSKAIRQRGNQLGVQIVPNGERISHLLYADDIVAFAEASVGNAKRIQGLFDDYCGWTGQQINRGKSAILFNKKCPRWKCRRIARLLGFTMVDSLEYLGLPLVMRKLVASDFAGLLKKASDKVNVWGRRHLSLAGRATLIRTALLCIPLYYMTLTNVPRRVLAEVDRIGRQFMWWKAGNRRGLHYVAWNELCRPQSQGGLGFHSTEVWQAPLRARLAWQFMKEPGKWLHRLLAAKYGTDLGRNLSARNVSVTWKVLQDGAEALQPLLRWRIGDGQHISILRDVWILDRRLADWPCFGNIAAMEEWTVGRFLDDTFRWRMDLLVEAFGDTMAGRISLIATNLERGSDTPELIHSPCSQTITAMAYQAAIGVREYQFGWLKRLRLHPRENLFWWRLFRDALPTNLWLFRRGLADNPECPWGCKVLESLEHCCLHCSMVRKVFECLTKWGFVVPAPTSFSELVNLLKWATENNPIMGRIFCYVVYQTWRARNSMKHGRPFGNPSILAATVLAGLPKMLSSPPLEQWCTNQPIGLPSHKLWCAPPLNWLKINFDGSLLPSNRAGLGIVVRDHEGKLVTAAGYQIEQWDANRTEMLAAYAVRMVIEDWMLDLDGIIVEGDSLNAILWLQNLRNPHCAAHRLEEAPDVSFFCSFKQTIFQHIDRNSNRPADFCAHLALMGDFVWKDINSTTIPLAFVSLLREDSDRV</sequence>
<dbReference type="InterPro" id="IPR036397">
    <property type="entry name" value="RNaseH_sf"/>
</dbReference>
<dbReference type="Pfam" id="PF00078">
    <property type="entry name" value="RVT_1"/>
    <property type="match status" value="1"/>
</dbReference>
<dbReference type="Pfam" id="PF13966">
    <property type="entry name" value="zf-RVT"/>
    <property type="match status" value="1"/>
</dbReference>
<dbReference type="InterPro" id="IPR036691">
    <property type="entry name" value="Endo/exonu/phosph_ase_sf"/>
</dbReference>
<protein>
    <submittedName>
        <fullName evidence="2">Ribonuclease H protein</fullName>
    </submittedName>
</protein>
<dbReference type="STRING" id="906689.A0A2I0VGX4"/>
<gene>
    <name evidence="2" type="ORF">MA16_Dca028033</name>
</gene>
<dbReference type="InterPro" id="IPR000477">
    <property type="entry name" value="RT_dom"/>
</dbReference>
<name>A0A2I0VGX4_9ASPA</name>
<dbReference type="Gene3D" id="3.60.10.10">
    <property type="entry name" value="Endonuclease/exonuclease/phosphatase"/>
    <property type="match status" value="1"/>
</dbReference>
<dbReference type="SUPFAM" id="SSF53098">
    <property type="entry name" value="Ribonuclease H-like"/>
    <property type="match status" value="1"/>
</dbReference>
<evidence type="ECO:0000313" key="3">
    <source>
        <dbReference type="Proteomes" id="UP000233837"/>
    </source>
</evidence>
<keyword evidence="3" id="KW-1185">Reference proteome</keyword>
<evidence type="ECO:0000259" key="1">
    <source>
        <dbReference type="PROSITE" id="PS50878"/>
    </source>
</evidence>
<dbReference type="PROSITE" id="PS50878">
    <property type="entry name" value="RT_POL"/>
    <property type="match status" value="1"/>
</dbReference>
<dbReference type="Pfam" id="PF13456">
    <property type="entry name" value="RVT_3"/>
    <property type="match status" value="1"/>
</dbReference>
<proteinExistence type="predicted"/>
<dbReference type="EMBL" id="KZ504306">
    <property type="protein sequence ID" value="PKU62614.1"/>
    <property type="molecule type" value="Genomic_DNA"/>
</dbReference>
<reference evidence="2 3" key="1">
    <citation type="journal article" date="2016" name="Sci. Rep.">
        <title>The Dendrobium catenatum Lindl. genome sequence provides insights into polysaccharide synthase, floral development and adaptive evolution.</title>
        <authorList>
            <person name="Zhang G.Q."/>
            <person name="Xu Q."/>
            <person name="Bian C."/>
            <person name="Tsai W.C."/>
            <person name="Yeh C.M."/>
            <person name="Liu K.W."/>
            <person name="Yoshida K."/>
            <person name="Zhang L.S."/>
            <person name="Chang S.B."/>
            <person name="Chen F."/>
            <person name="Shi Y."/>
            <person name="Su Y.Y."/>
            <person name="Zhang Y.Q."/>
            <person name="Chen L.J."/>
            <person name="Yin Y."/>
            <person name="Lin M."/>
            <person name="Huang H."/>
            <person name="Deng H."/>
            <person name="Wang Z.W."/>
            <person name="Zhu S.L."/>
            <person name="Zhao X."/>
            <person name="Deng C."/>
            <person name="Niu S.C."/>
            <person name="Huang J."/>
            <person name="Wang M."/>
            <person name="Liu G.H."/>
            <person name="Yang H.J."/>
            <person name="Xiao X.J."/>
            <person name="Hsiao Y.Y."/>
            <person name="Wu W.L."/>
            <person name="Chen Y.Y."/>
            <person name="Mitsuda N."/>
            <person name="Ohme-Takagi M."/>
            <person name="Luo Y.B."/>
            <person name="Van de Peer Y."/>
            <person name="Liu Z.J."/>
        </authorList>
    </citation>
    <scope>NUCLEOTIDE SEQUENCE [LARGE SCALE GENOMIC DNA]</scope>
    <source>
        <tissue evidence="2">The whole plant</tissue>
    </source>
</reference>
<dbReference type="InterPro" id="IPR005135">
    <property type="entry name" value="Endo/exonuclease/phosphatase"/>
</dbReference>
<organism evidence="2 3">
    <name type="scientific">Dendrobium catenatum</name>
    <dbReference type="NCBI Taxonomy" id="906689"/>
    <lineage>
        <taxon>Eukaryota</taxon>
        <taxon>Viridiplantae</taxon>
        <taxon>Streptophyta</taxon>
        <taxon>Embryophyta</taxon>
        <taxon>Tracheophyta</taxon>
        <taxon>Spermatophyta</taxon>
        <taxon>Magnoliopsida</taxon>
        <taxon>Liliopsida</taxon>
        <taxon>Asparagales</taxon>
        <taxon>Orchidaceae</taxon>
        <taxon>Epidendroideae</taxon>
        <taxon>Malaxideae</taxon>
        <taxon>Dendrobiinae</taxon>
        <taxon>Dendrobium</taxon>
    </lineage>
</organism>
<dbReference type="InterPro" id="IPR026960">
    <property type="entry name" value="RVT-Znf"/>
</dbReference>
<dbReference type="PANTHER" id="PTHR33116:SF86">
    <property type="entry name" value="REVERSE TRANSCRIPTASE DOMAIN-CONTAINING PROTEIN"/>
    <property type="match status" value="1"/>
</dbReference>
<dbReference type="CDD" id="cd01650">
    <property type="entry name" value="RT_nLTR_like"/>
    <property type="match status" value="1"/>
</dbReference>
<dbReference type="Pfam" id="PF03372">
    <property type="entry name" value="Exo_endo_phos"/>
    <property type="match status" value="1"/>
</dbReference>
<feature type="domain" description="Reverse transcriptase" evidence="1">
    <location>
        <begin position="487"/>
        <end position="753"/>
    </location>
</feature>
<dbReference type="InterPro" id="IPR044730">
    <property type="entry name" value="RNase_H-like_dom_plant"/>
</dbReference>
<dbReference type="GO" id="GO:0003676">
    <property type="term" value="F:nucleic acid binding"/>
    <property type="evidence" value="ECO:0007669"/>
    <property type="project" value="InterPro"/>
</dbReference>
<dbReference type="InterPro" id="IPR012337">
    <property type="entry name" value="RNaseH-like_sf"/>
</dbReference>
<evidence type="ECO:0000313" key="2">
    <source>
        <dbReference type="EMBL" id="PKU62614.1"/>
    </source>
</evidence>
<dbReference type="InterPro" id="IPR002156">
    <property type="entry name" value="RNaseH_domain"/>
</dbReference>
<dbReference type="Gene3D" id="3.30.420.10">
    <property type="entry name" value="Ribonuclease H-like superfamily/Ribonuclease H"/>
    <property type="match status" value="1"/>
</dbReference>
<dbReference type="Proteomes" id="UP000233837">
    <property type="component" value="Unassembled WGS sequence"/>
</dbReference>
<dbReference type="SUPFAM" id="SSF56219">
    <property type="entry name" value="DNase I-like"/>
    <property type="match status" value="1"/>
</dbReference>
<dbReference type="CDD" id="cd06222">
    <property type="entry name" value="RNase_H_like"/>
    <property type="match status" value="1"/>
</dbReference>
<accession>A0A2I0VGX4</accession>
<dbReference type="PANTHER" id="PTHR33116">
    <property type="entry name" value="REVERSE TRANSCRIPTASE ZINC-BINDING DOMAIN-CONTAINING PROTEIN-RELATED-RELATED"/>
    <property type="match status" value="1"/>
</dbReference>
<reference evidence="2 3" key="2">
    <citation type="journal article" date="2017" name="Nature">
        <title>The Apostasia genome and the evolution of orchids.</title>
        <authorList>
            <person name="Zhang G.Q."/>
            <person name="Liu K.W."/>
            <person name="Li Z."/>
            <person name="Lohaus R."/>
            <person name="Hsiao Y.Y."/>
            <person name="Niu S.C."/>
            <person name="Wang J.Y."/>
            <person name="Lin Y.C."/>
            <person name="Xu Q."/>
            <person name="Chen L.J."/>
            <person name="Yoshida K."/>
            <person name="Fujiwara S."/>
            <person name="Wang Z.W."/>
            <person name="Zhang Y.Q."/>
            <person name="Mitsuda N."/>
            <person name="Wang M."/>
            <person name="Liu G.H."/>
            <person name="Pecoraro L."/>
            <person name="Huang H.X."/>
            <person name="Xiao X.J."/>
            <person name="Lin M."/>
            <person name="Wu X.Y."/>
            <person name="Wu W.L."/>
            <person name="Chen Y.Y."/>
            <person name="Chang S.B."/>
            <person name="Sakamoto S."/>
            <person name="Ohme-Takagi M."/>
            <person name="Yagi M."/>
            <person name="Zeng S.J."/>
            <person name="Shen C.Y."/>
            <person name="Yeh C.M."/>
            <person name="Luo Y.B."/>
            <person name="Tsai W.C."/>
            <person name="Van de Peer Y."/>
            <person name="Liu Z.J."/>
        </authorList>
    </citation>
    <scope>NUCLEOTIDE SEQUENCE [LARGE SCALE GENOMIC DNA]</scope>
    <source>
        <tissue evidence="2">The whole plant</tissue>
    </source>
</reference>